<dbReference type="OMA" id="TINVPWI"/>
<dbReference type="CDD" id="cd03784">
    <property type="entry name" value="GT1_Gtf-like"/>
    <property type="match status" value="1"/>
</dbReference>
<dbReference type="GO" id="GO:0035251">
    <property type="term" value="F:UDP-glucosyltransferase activity"/>
    <property type="evidence" value="ECO:0000318"/>
    <property type="project" value="GO_Central"/>
</dbReference>
<evidence type="ECO:0000313" key="5">
    <source>
        <dbReference type="EMBL" id="KRG88587.1"/>
    </source>
</evidence>
<keyword evidence="4" id="KW-0732">Signal</keyword>
<dbReference type="PANTHER" id="PTHR48045">
    <property type="entry name" value="UDP-GLYCOSYLTRANSFERASE 72B1"/>
    <property type="match status" value="1"/>
</dbReference>
<evidence type="ECO:0000313" key="7">
    <source>
        <dbReference type="Proteomes" id="UP000008827"/>
    </source>
</evidence>
<dbReference type="FunFam" id="3.40.50.2000:FF:000060">
    <property type="entry name" value="Glycosyltransferase"/>
    <property type="match status" value="1"/>
</dbReference>
<evidence type="ECO:0000256" key="4">
    <source>
        <dbReference type="SAM" id="SignalP"/>
    </source>
</evidence>
<dbReference type="Pfam" id="PF00201">
    <property type="entry name" value="UDPGT"/>
    <property type="match status" value="1"/>
</dbReference>
<keyword evidence="2 3" id="KW-0808">Transferase</keyword>
<dbReference type="SUPFAM" id="SSF53756">
    <property type="entry name" value="UDP-Glycosyltransferase/glycogen phosphorylase"/>
    <property type="match status" value="1"/>
</dbReference>
<dbReference type="PANTHER" id="PTHR48045:SF34">
    <property type="entry name" value="ISOFLAVONE 7-O-GLUCOSYLTRANSFERASE 1-LIKE"/>
    <property type="match status" value="1"/>
</dbReference>
<evidence type="ECO:0000256" key="3">
    <source>
        <dbReference type="RuleBase" id="RU003718"/>
    </source>
</evidence>
<sequence>MENKHVAVFAFPFGTHFMALLNLVLKLAQTAPNCSFSFICTQKSNATHFNRPHIPKNIKAYSISDGIPMSHAQLANHPIEKVNLFLKTGPQNLQKDMPQDLLIVGERETMFSRTLVSLAKVLPQAKAVVMNLFEELDPPLFVQDMRSKLQSLLYVVPLPSPLLPPSDTDSSGCLSCSKSVAYVCFGTLVAPPPHELVTVAEALEESGFPFLWSLMEGLMDLLPNGFLERTKMRGKVVSWAPQSQVLAHDSSGVFVSNCGANSVTESVCGGVPMICRPFFGDEGVAGRLIEDVWEIGVVMEGKVFTENGVLKSLNLILAQEEGKKIRDNALKVKQTVQDATRPEGQAARDLKTLIEIISTTS</sequence>
<dbReference type="Gene3D" id="3.40.50.2000">
    <property type="entry name" value="Glycogen Phosphorylase B"/>
    <property type="match status" value="3"/>
</dbReference>
<feature type="signal peptide" evidence="4">
    <location>
        <begin position="1"/>
        <end position="30"/>
    </location>
</feature>
<dbReference type="AlphaFoldDB" id="A0A0R0E389"/>
<evidence type="ECO:0000256" key="1">
    <source>
        <dbReference type="ARBA" id="ARBA00009995"/>
    </source>
</evidence>
<gene>
    <name evidence="5" type="ORF">GLYMA_U001500</name>
</gene>
<dbReference type="Proteomes" id="UP000008827">
    <property type="component" value="Unassembled WGS sequence"/>
</dbReference>
<proteinExistence type="inferred from homology"/>
<dbReference type="InterPro" id="IPR002213">
    <property type="entry name" value="UDP_glucos_trans"/>
</dbReference>
<dbReference type="InParanoid" id="A0A0R0E389"/>
<feature type="chain" id="PRO_5014520692" evidence="4">
    <location>
        <begin position="31"/>
        <end position="361"/>
    </location>
</feature>
<dbReference type="SMR" id="A0A0R0E389"/>
<dbReference type="InterPro" id="IPR035595">
    <property type="entry name" value="UDP_glycos_trans_CS"/>
</dbReference>
<comment type="similarity">
    <text evidence="1 3">Belongs to the UDP-glycosyltransferase family.</text>
</comment>
<dbReference type="EMBL" id="KZ847205">
    <property type="protein sequence ID" value="KRG88587.1"/>
    <property type="molecule type" value="Genomic_DNA"/>
</dbReference>
<evidence type="ECO:0000256" key="2">
    <source>
        <dbReference type="ARBA" id="ARBA00022679"/>
    </source>
</evidence>
<protein>
    <submittedName>
        <fullName evidence="5 6">Uncharacterized protein</fullName>
    </submittedName>
</protein>
<reference evidence="5" key="3">
    <citation type="submission" date="2018-07" db="EMBL/GenBank/DDBJ databases">
        <title>WGS assembly of Glycine max.</title>
        <authorList>
            <person name="Schmutz J."/>
            <person name="Cannon S."/>
            <person name="Schlueter J."/>
            <person name="Ma J."/>
            <person name="Mitros T."/>
            <person name="Nelson W."/>
            <person name="Hyten D."/>
            <person name="Song Q."/>
            <person name="Thelen J."/>
            <person name="Cheng J."/>
            <person name="Xu D."/>
            <person name="Hellsten U."/>
            <person name="May G."/>
            <person name="Yu Y."/>
            <person name="Sakurai T."/>
            <person name="Umezawa T."/>
            <person name="Bhattacharyya M."/>
            <person name="Sandhu D."/>
            <person name="Valliyodan B."/>
            <person name="Lindquist E."/>
            <person name="Peto M."/>
            <person name="Grant D."/>
            <person name="Shu S."/>
            <person name="Goodstein D."/>
            <person name="Barry K."/>
            <person name="Futrell-Griggs M."/>
            <person name="Abernathy B."/>
            <person name="Du J."/>
            <person name="Tian Z."/>
            <person name="Zhu L."/>
            <person name="Gill N."/>
            <person name="Joshi T."/>
            <person name="Libault M."/>
            <person name="Sethuraman A."/>
            <person name="Zhang X."/>
            <person name="Shinozaki K."/>
            <person name="Nguyen H."/>
            <person name="Wing R."/>
            <person name="Cregan P."/>
            <person name="Specht J."/>
            <person name="Grimwood J."/>
            <person name="Rokhsar D."/>
            <person name="Stacey G."/>
            <person name="Shoemaker R."/>
            <person name="Jackson S."/>
        </authorList>
    </citation>
    <scope>NUCLEOTIDE SEQUENCE</scope>
    <source>
        <tissue evidence="5">Callus</tissue>
    </source>
</reference>
<name>A0A0R0E389_SOYBN</name>
<dbReference type="Gramene" id="KRG88587">
    <property type="protein sequence ID" value="KRG88587"/>
    <property type="gene ID" value="GLYMA_U001500"/>
</dbReference>
<reference evidence="5" key="1">
    <citation type="journal article" date="2010" name="Nature">
        <title>Genome sequence of the palaeopolyploid soybean.</title>
        <authorList>
            <person name="Schmutz J."/>
            <person name="Cannon S.B."/>
            <person name="Schlueter J."/>
            <person name="Ma J."/>
            <person name="Mitros T."/>
            <person name="Nelson W."/>
            <person name="Hyten D.L."/>
            <person name="Song Q."/>
            <person name="Thelen J.J."/>
            <person name="Cheng J."/>
            <person name="Xu D."/>
            <person name="Hellsten U."/>
            <person name="May G.D."/>
            <person name="Yu Y."/>
            <person name="Sakurai T."/>
            <person name="Umezawa T."/>
            <person name="Bhattacharyya M.K."/>
            <person name="Sandhu D."/>
            <person name="Valliyodan B."/>
            <person name="Lindquist E."/>
            <person name="Peto M."/>
            <person name="Grant D."/>
            <person name="Shu S."/>
            <person name="Goodstein D."/>
            <person name="Barry K."/>
            <person name="Futrell-Griggs M."/>
            <person name="Abernathy B."/>
            <person name="Du J."/>
            <person name="Tian Z."/>
            <person name="Zhu L."/>
            <person name="Gill N."/>
            <person name="Joshi T."/>
            <person name="Libault M."/>
            <person name="Sethuraman A."/>
            <person name="Zhang X.-C."/>
            <person name="Shinozaki K."/>
            <person name="Nguyen H.T."/>
            <person name="Wing R.A."/>
            <person name="Cregan P."/>
            <person name="Specht J."/>
            <person name="Grimwood J."/>
            <person name="Rokhsar D."/>
            <person name="Stacey G."/>
            <person name="Shoemaker R.C."/>
            <person name="Jackson S.A."/>
        </authorList>
    </citation>
    <scope>NUCLEOTIDE SEQUENCE</scope>
    <source>
        <tissue evidence="5">Callus</tissue>
    </source>
</reference>
<accession>A0A0R0E389</accession>
<dbReference type="FunFam" id="3.40.50.2000:FF:000604">
    <property type="entry name" value="Uncharacterized protein"/>
    <property type="match status" value="1"/>
</dbReference>
<keyword evidence="7" id="KW-1185">Reference proteome</keyword>
<keyword evidence="3" id="KW-0328">Glycosyltransferase</keyword>
<dbReference type="PROSITE" id="PS00375">
    <property type="entry name" value="UDPGT"/>
    <property type="match status" value="1"/>
</dbReference>
<dbReference type="EnsemblPlants" id="KRG88587">
    <property type="protein sequence ID" value="KRG88587"/>
    <property type="gene ID" value="GLYMA_U001500"/>
</dbReference>
<evidence type="ECO:0000313" key="6">
    <source>
        <dbReference type="EnsemblPlants" id="KRG88587"/>
    </source>
</evidence>
<organism evidence="6">
    <name type="scientific">Glycine max</name>
    <name type="common">Soybean</name>
    <name type="synonym">Glycine hispida</name>
    <dbReference type="NCBI Taxonomy" id="3847"/>
    <lineage>
        <taxon>Eukaryota</taxon>
        <taxon>Viridiplantae</taxon>
        <taxon>Streptophyta</taxon>
        <taxon>Embryophyta</taxon>
        <taxon>Tracheophyta</taxon>
        <taxon>Spermatophyta</taxon>
        <taxon>Magnoliopsida</taxon>
        <taxon>eudicotyledons</taxon>
        <taxon>Gunneridae</taxon>
        <taxon>Pentapetalae</taxon>
        <taxon>rosids</taxon>
        <taxon>fabids</taxon>
        <taxon>Fabales</taxon>
        <taxon>Fabaceae</taxon>
        <taxon>Papilionoideae</taxon>
        <taxon>50 kb inversion clade</taxon>
        <taxon>NPAAA clade</taxon>
        <taxon>indigoferoid/millettioid clade</taxon>
        <taxon>Phaseoleae</taxon>
        <taxon>Glycine</taxon>
        <taxon>Glycine subgen. Soja</taxon>
    </lineage>
</organism>
<reference evidence="6" key="2">
    <citation type="submission" date="2018-02" db="UniProtKB">
        <authorList>
            <consortium name="EnsemblPlants"/>
        </authorList>
    </citation>
    <scope>IDENTIFICATION</scope>
    <source>
        <strain evidence="6">Williams 82</strain>
    </source>
</reference>